<name>A0A0K6I657_9HYPH</name>
<dbReference type="PANTHER" id="PTHR22726">
    <property type="entry name" value="METALLOENDOPEPTIDASE OMA1"/>
    <property type="match status" value="1"/>
</dbReference>
<evidence type="ECO:0000259" key="8">
    <source>
        <dbReference type="Pfam" id="PF01435"/>
    </source>
</evidence>
<evidence type="ECO:0000256" key="2">
    <source>
        <dbReference type="ARBA" id="ARBA00022670"/>
    </source>
</evidence>
<dbReference type="Gene3D" id="3.30.2010.10">
    <property type="entry name" value="Metalloproteases ('zincins'), catalytic domain"/>
    <property type="match status" value="1"/>
</dbReference>
<keyword evidence="5" id="KW-0862">Zinc</keyword>
<dbReference type="CDD" id="cd07324">
    <property type="entry name" value="M48C_Oma1-like"/>
    <property type="match status" value="1"/>
</dbReference>
<evidence type="ECO:0000256" key="5">
    <source>
        <dbReference type="ARBA" id="ARBA00022833"/>
    </source>
</evidence>
<dbReference type="Gene3D" id="1.25.40.10">
    <property type="entry name" value="Tetratricopeptide repeat domain"/>
    <property type="match status" value="1"/>
</dbReference>
<dbReference type="SUPFAM" id="SSF48452">
    <property type="entry name" value="TPR-like"/>
    <property type="match status" value="1"/>
</dbReference>
<evidence type="ECO:0000256" key="3">
    <source>
        <dbReference type="ARBA" id="ARBA00022723"/>
    </source>
</evidence>
<dbReference type="GO" id="GO:0004222">
    <property type="term" value="F:metalloendopeptidase activity"/>
    <property type="evidence" value="ECO:0007669"/>
    <property type="project" value="InterPro"/>
</dbReference>
<reference evidence="10" key="1">
    <citation type="submission" date="2015-08" db="EMBL/GenBank/DDBJ databases">
        <authorList>
            <person name="Varghese N."/>
        </authorList>
    </citation>
    <scope>NUCLEOTIDE SEQUENCE [LARGE SCALE GENOMIC DNA]</scope>
    <source>
        <strain evidence="10">DSM 23407</strain>
    </source>
</reference>
<keyword evidence="10" id="KW-1185">Reference proteome</keyword>
<dbReference type="AlphaFoldDB" id="A0A0K6I657"/>
<dbReference type="OrthoDB" id="9814887at2"/>
<evidence type="ECO:0000256" key="6">
    <source>
        <dbReference type="ARBA" id="ARBA00023049"/>
    </source>
</evidence>
<proteinExistence type="predicted"/>
<keyword evidence="3" id="KW-0479">Metal-binding</keyword>
<dbReference type="PROSITE" id="PS50005">
    <property type="entry name" value="TPR"/>
    <property type="match status" value="1"/>
</dbReference>
<accession>A0A0K6I657</accession>
<evidence type="ECO:0000256" key="7">
    <source>
        <dbReference type="PROSITE-ProRule" id="PRU00339"/>
    </source>
</evidence>
<organism evidence="9 10">
    <name type="scientific">Pannonibacter indicus</name>
    <dbReference type="NCBI Taxonomy" id="466044"/>
    <lineage>
        <taxon>Bacteria</taxon>
        <taxon>Pseudomonadati</taxon>
        <taxon>Pseudomonadota</taxon>
        <taxon>Alphaproteobacteria</taxon>
        <taxon>Hyphomicrobiales</taxon>
        <taxon>Stappiaceae</taxon>
        <taxon>Pannonibacter</taxon>
    </lineage>
</organism>
<dbReference type="InterPro" id="IPR019734">
    <property type="entry name" value="TPR_rpt"/>
</dbReference>
<evidence type="ECO:0000256" key="4">
    <source>
        <dbReference type="ARBA" id="ARBA00022801"/>
    </source>
</evidence>
<dbReference type="InterPro" id="IPR001915">
    <property type="entry name" value="Peptidase_M48"/>
</dbReference>
<keyword evidence="4" id="KW-0378">Hydrolase</keyword>
<comment type="cofactor">
    <cofactor evidence="1">
        <name>Zn(2+)</name>
        <dbReference type="ChEBI" id="CHEBI:29105"/>
    </cofactor>
</comment>
<dbReference type="InterPro" id="IPR051156">
    <property type="entry name" value="Mito/Outer_Membr_Metalloprot"/>
</dbReference>
<dbReference type="RefSeq" id="WP_055456463.1">
    <property type="nucleotide sequence ID" value="NZ_CYHE01000011.1"/>
</dbReference>
<protein>
    <submittedName>
        <fullName evidence="9">Putative Zn-dependent protease, contains TPR repeats</fullName>
    </submittedName>
</protein>
<keyword evidence="6" id="KW-0482">Metalloprotease</keyword>
<dbReference type="GO" id="GO:0016020">
    <property type="term" value="C:membrane"/>
    <property type="evidence" value="ECO:0007669"/>
    <property type="project" value="TreeGrafter"/>
</dbReference>
<dbReference type="GO" id="GO:0051603">
    <property type="term" value="P:proteolysis involved in protein catabolic process"/>
    <property type="evidence" value="ECO:0007669"/>
    <property type="project" value="TreeGrafter"/>
</dbReference>
<dbReference type="InterPro" id="IPR011990">
    <property type="entry name" value="TPR-like_helical_dom_sf"/>
</dbReference>
<sequence>MRHISTVQEPGGGKAAAPVLGRILRKAGTLFMAAAIALPSLTAPSAAQGRKIPVVRDAETEELLRDYAAPIFKAAGLPQGQVEIILVNENTFNAFVPDARRMFINVGVLMEAETPGEVIGVIAHEAGHIAGRHLVRLRTALANAQIMTVVGMVLGAGAMAAGVSSNSSGAAGGGAAIAMGAPGIGQRSLLAYQRGEEAAADKAALRYLEMTGQSAKGMLRTFERFADQQLFSAKYTDPYAQSHPMARERYNALEEQARKSKYFDKPAPPALQARHDMVRAKLTAFTSHPNAVARLYPRSDTSMPAQYARAVAAMRSSGRAAVKDIDALIAKQPDNPYFHELKGQALLESGNPKAAIPSFQRAVQLRPNEGQFLIWLGYAMVGANEPSLLAEAERILKNGIQRDPNSGIAFSQLAIAQGRQGKQAEADVSTAQGMMMAGDFQAAKRYAARAQKNLKPGTPAWILADDILTYTPPALNR</sequence>
<keyword evidence="2 9" id="KW-0645">Protease</keyword>
<evidence type="ECO:0000256" key="1">
    <source>
        <dbReference type="ARBA" id="ARBA00001947"/>
    </source>
</evidence>
<keyword evidence="7" id="KW-0802">TPR repeat</keyword>
<feature type="repeat" description="TPR" evidence="7">
    <location>
        <begin position="336"/>
        <end position="369"/>
    </location>
</feature>
<feature type="domain" description="Peptidase M48" evidence="8">
    <location>
        <begin position="65"/>
        <end position="256"/>
    </location>
</feature>
<gene>
    <name evidence="9" type="ORF">Ga0061067_11123</name>
</gene>
<evidence type="ECO:0000313" key="9">
    <source>
        <dbReference type="EMBL" id="CUA98787.1"/>
    </source>
</evidence>
<dbReference type="GO" id="GO:0046872">
    <property type="term" value="F:metal ion binding"/>
    <property type="evidence" value="ECO:0007669"/>
    <property type="project" value="UniProtKB-KW"/>
</dbReference>
<dbReference type="EMBL" id="CYHE01000011">
    <property type="protein sequence ID" value="CUA98787.1"/>
    <property type="molecule type" value="Genomic_DNA"/>
</dbReference>
<dbReference type="Proteomes" id="UP000183900">
    <property type="component" value="Unassembled WGS sequence"/>
</dbReference>
<evidence type="ECO:0000313" key="10">
    <source>
        <dbReference type="Proteomes" id="UP000183900"/>
    </source>
</evidence>
<dbReference type="PANTHER" id="PTHR22726:SF1">
    <property type="entry name" value="METALLOENDOPEPTIDASE OMA1, MITOCHONDRIAL"/>
    <property type="match status" value="1"/>
</dbReference>
<dbReference type="Pfam" id="PF01435">
    <property type="entry name" value="Peptidase_M48"/>
    <property type="match status" value="1"/>
</dbReference>